<organism evidence="3 4">
    <name type="scientific">Patella caerulea</name>
    <name type="common">Rayed Mediterranean limpet</name>
    <dbReference type="NCBI Taxonomy" id="87958"/>
    <lineage>
        <taxon>Eukaryota</taxon>
        <taxon>Metazoa</taxon>
        <taxon>Spiralia</taxon>
        <taxon>Lophotrochozoa</taxon>
        <taxon>Mollusca</taxon>
        <taxon>Gastropoda</taxon>
        <taxon>Patellogastropoda</taxon>
        <taxon>Patelloidea</taxon>
        <taxon>Patellidae</taxon>
        <taxon>Patella</taxon>
    </lineage>
</organism>
<reference evidence="3 4" key="1">
    <citation type="submission" date="2024-01" db="EMBL/GenBank/DDBJ databases">
        <title>The genome of the rayed Mediterranean limpet Patella caerulea (Linnaeus, 1758).</title>
        <authorList>
            <person name="Anh-Thu Weber A."/>
            <person name="Halstead-Nussloch G."/>
        </authorList>
    </citation>
    <scope>NUCLEOTIDE SEQUENCE [LARGE SCALE GENOMIC DNA]</scope>
    <source>
        <strain evidence="3">AATW-2023a</strain>
        <tissue evidence="3">Whole specimen</tissue>
    </source>
</reference>
<accession>A0AAN8KAU2</accession>
<protein>
    <submittedName>
        <fullName evidence="3">Uncharacterized protein</fullName>
    </submittedName>
</protein>
<dbReference type="InterPro" id="IPR051876">
    <property type="entry name" value="ODA-DC/CCD"/>
</dbReference>
<keyword evidence="4" id="KW-1185">Reference proteome</keyword>
<dbReference type="AlphaFoldDB" id="A0AAN8KAU2"/>
<name>A0AAN8KAU2_PATCE</name>
<dbReference type="Proteomes" id="UP001347796">
    <property type="component" value="Unassembled WGS sequence"/>
</dbReference>
<evidence type="ECO:0000313" key="4">
    <source>
        <dbReference type="Proteomes" id="UP001347796"/>
    </source>
</evidence>
<evidence type="ECO:0000256" key="1">
    <source>
        <dbReference type="SAM" id="Coils"/>
    </source>
</evidence>
<evidence type="ECO:0000313" key="3">
    <source>
        <dbReference type="EMBL" id="KAK6189915.1"/>
    </source>
</evidence>
<dbReference type="PANTHER" id="PTHR21694:SF18">
    <property type="entry name" value="COILED-COIL DOMAIN-CONTAINING PROTEIN 63"/>
    <property type="match status" value="1"/>
</dbReference>
<feature type="region of interest" description="Disordered" evidence="2">
    <location>
        <begin position="1"/>
        <end position="21"/>
    </location>
</feature>
<evidence type="ECO:0000256" key="2">
    <source>
        <dbReference type="SAM" id="MobiDB-lite"/>
    </source>
</evidence>
<feature type="compositionally biased region" description="Acidic residues" evidence="2">
    <location>
        <begin position="9"/>
        <end position="19"/>
    </location>
</feature>
<keyword evidence="1" id="KW-0175">Coiled coil</keyword>
<dbReference type="EMBL" id="JAZGQO010000002">
    <property type="protein sequence ID" value="KAK6189915.1"/>
    <property type="molecule type" value="Genomic_DNA"/>
</dbReference>
<gene>
    <name evidence="3" type="ORF">SNE40_001883</name>
</gene>
<comment type="caution">
    <text evidence="3">The sequence shown here is derived from an EMBL/GenBank/DDBJ whole genome shotgun (WGS) entry which is preliminary data.</text>
</comment>
<sequence length="125" mass="14849">MVRQPQAESDGESGDEEVNEVAAQEAALRADKSRLIHQLRVMEHDKRAYSEETERILKRQRSQIKALQKENREISTVLRLTESERNLNWDENNTMILQELVEKEDNYKQLKDEEREKIKKLDEEV</sequence>
<dbReference type="PANTHER" id="PTHR21694">
    <property type="entry name" value="COILED-COIL DOMAIN-CONTAINING PROTEIN 63"/>
    <property type="match status" value="1"/>
</dbReference>
<feature type="coiled-coil region" evidence="1">
    <location>
        <begin position="50"/>
        <end position="124"/>
    </location>
</feature>
<proteinExistence type="predicted"/>